<sequence length="348" mass="37833">MNNQKLWTKRTIFYLSCLAVLLVIFLFLPWFTIQVPVLGISFSHSAAVWPFKISDMSSSINQMMQSVASSSDSDLTEVLQVFQVYTWTWYAMLAMILVAVILRFAADNEDRFVTWSIVALAVCAVSALILIVLRAALLAAVHSAIQQELNSASSYDYGLSSNYGSTVDSLLKSMFKIGPGAWLMLVGSVGVIIFTIAARASANPGTTLWALVKGEGAPVQRVRPMPHQQPAGGARPASQSGRPTAYVPGLMLIGPKRLWIIRFPHTVGSDPTCDTVINDPGVASRQCAFKTAGARIVIEAFEGSTMLDGETLPLNRSFQLFDDDTITIGSTVYQVKIFNAANMASHRS</sequence>
<feature type="transmembrane region" description="Helical" evidence="1">
    <location>
        <begin position="112"/>
        <end position="133"/>
    </location>
</feature>
<reference evidence="3" key="1">
    <citation type="journal article" date="2020" name="Appl. Environ. Microbiol.">
        <title>Medium-Chain Fatty Acid Synthesis by 'Candidatus Weimeria bifida' gen. nov., sp. nov., and 'Candidatus Pseudoramibacter fermentans' sp. nov.</title>
        <authorList>
            <person name="Scarborough M.J."/>
            <person name="Myers K.S."/>
            <person name="Donohue T.J."/>
            <person name="Noguera D.R."/>
        </authorList>
    </citation>
    <scope>NUCLEOTIDE SEQUENCE</scope>
    <source>
        <strain evidence="3">EUB1.1</strain>
    </source>
</reference>
<feature type="transmembrane region" description="Helical" evidence="1">
    <location>
        <begin position="87"/>
        <end position="105"/>
    </location>
</feature>
<evidence type="ECO:0000313" key="3">
    <source>
        <dbReference type="EMBL" id="MQM73306.1"/>
    </source>
</evidence>
<name>A0A6L5GTY4_9FIRM</name>
<feature type="domain" description="FHA" evidence="2">
    <location>
        <begin position="266"/>
        <end position="329"/>
    </location>
</feature>
<keyword evidence="4" id="KW-1185">Reference proteome</keyword>
<gene>
    <name evidence="3" type="ORF">FRC53_07855</name>
</gene>
<feature type="transmembrane region" description="Helical" evidence="1">
    <location>
        <begin position="12"/>
        <end position="33"/>
    </location>
</feature>
<dbReference type="InterPro" id="IPR008984">
    <property type="entry name" value="SMAD_FHA_dom_sf"/>
</dbReference>
<organism evidence="3 4">
    <name type="scientific">Candidatus Pseudoramibacter fermentans</name>
    <dbReference type="NCBI Taxonomy" id="2594427"/>
    <lineage>
        <taxon>Bacteria</taxon>
        <taxon>Bacillati</taxon>
        <taxon>Bacillota</taxon>
        <taxon>Clostridia</taxon>
        <taxon>Eubacteriales</taxon>
        <taxon>Eubacteriaceae</taxon>
        <taxon>Pseudoramibacter</taxon>
    </lineage>
</organism>
<dbReference type="SUPFAM" id="SSF49879">
    <property type="entry name" value="SMAD/FHA domain"/>
    <property type="match status" value="1"/>
</dbReference>
<keyword evidence="1" id="KW-0812">Transmembrane</keyword>
<dbReference type="Proteomes" id="UP000473648">
    <property type="component" value="Unassembled WGS sequence"/>
</dbReference>
<keyword evidence="1" id="KW-0472">Membrane</keyword>
<dbReference type="AlphaFoldDB" id="A0A6L5GTY4"/>
<dbReference type="InterPro" id="IPR000253">
    <property type="entry name" value="FHA_dom"/>
</dbReference>
<protein>
    <submittedName>
        <fullName evidence="3">FHA domain-containing protein</fullName>
    </submittedName>
</protein>
<feature type="transmembrane region" description="Helical" evidence="1">
    <location>
        <begin position="180"/>
        <end position="198"/>
    </location>
</feature>
<evidence type="ECO:0000313" key="4">
    <source>
        <dbReference type="Proteomes" id="UP000473648"/>
    </source>
</evidence>
<keyword evidence="1" id="KW-1133">Transmembrane helix</keyword>
<comment type="caution">
    <text evidence="3">The sequence shown here is derived from an EMBL/GenBank/DDBJ whole genome shotgun (WGS) entry which is preliminary data.</text>
</comment>
<accession>A0A6L5GTY4</accession>
<evidence type="ECO:0000259" key="2">
    <source>
        <dbReference type="Pfam" id="PF00498"/>
    </source>
</evidence>
<proteinExistence type="predicted"/>
<dbReference type="Pfam" id="PF00498">
    <property type="entry name" value="FHA"/>
    <property type="match status" value="1"/>
</dbReference>
<dbReference type="CDD" id="cd00060">
    <property type="entry name" value="FHA"/>
    <property type="match status" value="1"/>
</dbReference>
<dbReference type="EMBL" id="VOGB01000005">
    <property type="protein sequence ID" value="MQM73306.1"/>
    <property type="molecule type" value="Genomic_DNA"/>
</dbReference>
<evidence type="ECO:0000256" key="1">
    <source>
        <dbReference type="SAM" id="Phobius"/>
    </source>
</evidence>
<dbReference type="Gene3D" id="2.60.200.20">
    <property type="match status" value="1"/>
</dbReference>